<dbReference type="InterPro" id="IPR038610">
    <property type="entry name" value="FliK-like_C_sf"/>
</dbReference>
<dbReference type="EMBL" id="PKUS01000016">
    <property type="protein sequence ID" value="PLW68318.1"/>
    <property type="molecule type" value="Genomic_DNA"/>
</dbReference>
<evidence type="ECO:0000313" key="3">
    <source>
        <dbReference type="Proteomes" id="UP000235005"/>
    </source>
</evidence>
<protein>
    <recommendedName>
        <fullName evidence="1">Flagellar hook-length control protein-like C-terminal domain-containing protein</fullName>
    </recommendedName>
</protein>
<evidence type="ECO:0000259" key="1">
    <source>
        <dbReference type="Pfam" id="PF02120"/>
    </source>
</evidence>
<keyword evidence="3" id="KW-1185">Reference proteome</keyword>
<name>A0A2N5X1F6_9GAMM</name>
<comment type="caution">
    <text evidence="2">The sequence shown here is derived from an EMBL/GenBank/DDBJ whole genome shotgun (WGS) entry which is preliminary data.</text>
</comment>
<dbReference type="OrthoDB" id="7055780at2"/>
<gene>
    <name evidence="2" type="ORF">C0039_13055</name>
</gene>
<dbReference type="Gene3D" id="3.30.750.140">
    <property type="match status" value="1"/>
</dbReference>
<dbReference type="Proteomes" id="UP000235005">
    <property type="component" value="Unassembled WGS sequence"/>
</dbReference>
<dbReference type="CDD" id="cd17470">
    <property type="entry name" value="T3SS_Flik_C"/>
    <property type="match status" value="1"/>
</dbReference>
<evidence type="ECO:0000313" key="2">
    <source>
        <dbReference type="EMBL" id="PLW68318.1"/>
    </source>
</evidence>
<sequence length="394" mass="41853">MLANNMHKTCLSYKRPCAPETMIDVKLVSSASAPAQKAVDAWLQSWRLGQRFSGQVLSQSGTGEAVIRIGAQQITARAPFALPTGAAVRFEVTALLPQPQLKIAPNNPAAAEAASTMERQLRLLLPIQDSVAAPLARLLLGPESAKLLSLLGLGNDAAGSLRALLPTLQQMTDPAQLQALLLNSGAFASVAGGAGNDLRLALLRLLQRIAGLRAGNPGAQGVGSGGEQAARGLLSSLGGELQGALATLALSQLAMAQVQAQAGERAPYMWLFDLPYQWRGRPGSLSLLVQRERRRQREQAGDEEEETGWQVTLRLELPGMGAVEVQIFEQSGRLSVVLRAQRAATRQLFSDHLPALQQALAQRGLEIAVLRCYMGDYSPPAGAGQWDGNVSVSI</sequence>
<proteinExistence type="predicted"/>
<organism evidence="2 3">
    <name type="scientific">Pseudohalioglobus lutimaris</name>
    <dbReference type="NCBI Taxonomy" id="1737061"/>
    <lineage>
        <taxon>Bacteria</taxon>
        <taxon>Pseudomonadati</taxon>
        <taxon>Pseudomonadota</taxon>
        <taxon>Gammaproteobacteria</taxon>
        <taxon>Cellvibrionales</taxon>
        <taxon>Halieaceae</taxon>
        <taxon>Pseudohalioglobus</taxon>
    </lineage>
</organism>
<feature type="domain" description="Flagellar hook-length control protein-like C-terminal" evidence="1">
    <location>
        <begin position="298"/>
        <end position="375"/>
    </location>
</feature>
<dbReference type="AlphaFoldDB" id="A0A2N5X1F6"/>
<accession>A0A2N5X1F6</accession>
<reference evidence="2 3" key="1">
    <citation type="submission" date="2018-01" db="EMBL/GenBank/DDBJ databases">
        <title>The draft genome sequence of Halioglobus lutimaris HF004.</title>
        <authorList>
            <person name="Du Z.-J."/>
            <person name="Shi M.-J."/>
        </authorList>
    </citation>
    <scope>NUCLEOTIDE SEQUENCE [LARGE SCALE GENOMIC DNA]</scope>
    <source>
        <strain evidence="2 3">HF004</strain>
    </source>
</reference>
<dbReference type="Pfam" id="PF02120">
    <property type="entry name" value="Flg_hook"/>
    <property type="match status" value="1"/>
</dbReference>
<dbReference type="InterPro" id="IPR021136">
    <property type="entry name" value="Flagellar_hook_control-like_C"/>
</dbReference>